<dbReference type="STRING" id="48003.BLA55_01055"/>
<evidence type="ECO:0000256" key="4">
    <source>
        <dbReference type="ARBA" id="ARBA00022741"/>
    </source>
</evidence>
<evidence type="ECO:0000256" key="9">
    <source>
        <dbReference type="RuleBase" id="RU004432"/>
    </source>
</evidence>
<dbReference type="Pfam" id="PF10431">
    <property type="entry name" value="ClpB_D2-small"/>
    <property type="match status" value="1"/>
</dbReference>
<dbReference type="PANTHER" id="PTHR11638">
    <property type="entry name" value="ATP-DEPENDENT CLP PROTEASE"/>
    <property type="match status" value="1"/>
</dbReference>
<gene>
    <name evidence="13" type="ORF">BLA55_01055</name>
</gene>
<feature type="domain" description="Clp ATPase C-terminal" evidence="12">
    <location>
        <begin position="615"/>
        <end position="705"/>
    </location>
</feature>
<keyword evidence="4 9" id="KW-0547">Nucleotide-binding</keyword>
<dbReference type="PRINTS" id="PR00300">
    <property type="entry name" value="CLPPROTEASEA"/>
</dbReference>
<evidence type="ECO:0000313" key="14">
    <source>
        <dbReference type="Proteomes" id="UP000184322"/>
    </source>
</evidence>
<dbReference type="InterPro" id="IPR003593">
    <property type="entry name" value="AAA+_ATPase"/>
</dbReference>
<comment type="subunit">
    <text evidence="8">Homohexamer. The oligomerization is ATP-dependent.</text>
</comment>
<feature type="coiled-coil region" evidence="10">
    <location>
        <begin position="265"/>
        <end position="344"/>
    </location>
</feature>
<dbReference type="InterPro" id="IPR001270">
    <property type="entry name" value="ClpA/B"/>
</dbReference>
<dbReference type="InterPro" id="IPR041546">
    <property type="entry name" value="ClpA/ClpB_AAA_lid"/>
</dbReference>
<dbReference type="SUPFAM" id="SSF52540">
    <property type="entry name" value="P-loop containing nucleoside triphosphate hydrolases"/>
    <property type="match status" value="2"/>
</dbReference>
<keyword evidence="3" id="KW-0677">Repeat</keyword>
<dbReference type="InterPro" id="IPR003959">
    <property type="entry name" value="ATPase_AAA_core"/>
</dbReference>
<dbReference type="InterPro" id="IPR019489">
    <property type="entry name" value="Clp_ATPase_C"/>
</dbReference>
<accession>A0A1L4FRQ6</accession>
<comment type="similarity">
    <text evidence="2 9">Belongs to the ClpA/ClpB family.</text>
</comment>
<name>A0A1L4FRQ6_9BACT</name>
<evidence type="ECO:0000256" key="1">
    <source>
        <dbReference type="ARBA" id="ARBA00004496"/>
    </source>
</evidence>
<dbReference type="InterPro" id="IPR028299">
    <property type="entry name" value="ClpA/B_CS2"/>
</dbReference>
<dbReference type="SMART" id="SM01086">
    <property type="entry name" value="ClpB_D2-small"/>
    <property type="match status" value="1"/>
</dbReference>
<keyword evidence="5 9" id="KW-0067">ATP-binding</keyword>
<evidence type="ECO:0000259" key="12">
    <source>
        <dbReference type="SMART" id="SM01086"/>
    </source>
</evidence>
<protein>
    <recommendedName>
        <fullName evidence="15">ATP-dependent chaperone ClpB</fullName>
    </recommendedName>
</protein>
<evidence type="ECO:0000256" key="6">
    <source>
        <dbReference type="ARBA" id="ARBA00023054"/>
    </source>
</evidence>
<dbReference type="Pfam" id="PF17871">
    <property type="entry name" value="AAA_lid_9"/>
    <property type="match status" value="1"/>
</dbReference>
<dbReference type="PROSITE" id="PS00871">
    <property type="entry name" value="CLPAB_2"/>
    <property type="match status" value="1"/>
</dbReference>
<evidence type="ECO:0000313" key="13">
    <source>
        <dbReference type="EMBL" id="APJ38269.1"/>
    </source>
</evidence>
<dbReference type="SMART" id="SM00382">
    <property type="entry name" value="AAA"/>
    <property type="match status" value="2"/>
</dbReference>
<reference evidence="14" key="1">
    <citation type="submission" date="2016-10" db="EMBL/GenBank/DDBJ databases">
        <authorList>
            <person name="Beylefeld A."/>
            <person name="Abolnik C."/>
        </authorList>
    </citation>
    <scope>NUCLEOTIDE SEQUENCE [LARGE SCALE GENOMIC DNA]</scope>
    <source>
        <strain evidence="14">B359_6</strain>
    </source>
</reference>
<dbReference type="PANTHER" id="PTHR11638:SF18">
    <property type="entry name" value="HEAT SHOCK PROTEIN 104"/>
    <property type="match status" value="1"/>
</dbReference>
<dbReference type="Gene3D" id="3.40.50.300">
    <property type="entry name" value="P-loop containing nucleotide triphosphate hydrolases"/>
    <property type="match status" value="3"/>
</dbReference>
<dbReference type="Gene3D" id="1.10.8.60">
    <property type="match status" value="1"/>
</dbReference>
<evidence type="ECO:0000256" key="8">
    <source>
        <dbReference type="ARBA" id="ARBA00026057"/>
    </source>
</evidence>
<dbReference type="GO" id="GO:0005524">
    <property type="term" value="F:ATP binding"/>
    <property type="evidence" value="ECO:0007669"/>
    <property type="project" value="UniProtKB-KW"/>
</dbReference>
<sequence length="706" mass="80354">MEMKYEKNESALVKYGRNLTNLAKENKLEPVIGRDEEIRRMIRILSRKTKNNPILVGEPGVGKTAIVEGLARKIIENQVPEHLKKCEVIELDLASLIAGASYQGQFEQRLKDVIKEIEDKKDEIIVFIDEIHMLIGAGKTGADSGMDAANIIKPLMARGVLHLIGATTFDEFRKYIESDPALERRMQRIDVNEPSINDTITILRGLKERLERFHKVKIEDNALIAAAELSSRYINDRFLPDKAIDLIDEAAATIKTEINFQPEELEKAKNEKIKLEMEKAALKSSKTASKEAINKIKEQIETVNGQINQLNQKWDLEKNRLHNLSKLQEQLDTLNHKMTLAQNDGDYALASKIKYSEIPSLQTKINDLSQEIENDNSALVRDTVTQEEVANIVSKWTKIPVNKLLETEKSKLMNMEQKLNEVLIGQKKAVELVSQAIIRTKAAINDPNKPLASFLFLGPTGVGKTELARKLAYELFDSEKQMIRLDMSEFMEKHSVAKIIGAPAGYIGYNDGGNLAERIRKNPYTILLLDEIEKAHKDVLNIFLQLLDNGMITNSKGKQINCRNLIVIMTSNLGSEEIINSKKDINQTKLREILLKFFKPEFINRIDEIVPFKPLSKENLKLIVKLELSKLEKRIFDAKNVKIDFSESVITKIVDDAYDPEFGARPIKRYIQKNVENVIAYDIIQNKLQPNAKYLMDIKDNKFVID</sequence>
<comment type="subcellular location">
    <subcellularLocation>
        <location evidence="1">Cytoplasm</location>
    </subcellularLocation>
</comment>
<feature type="domain" description="AAA+ ATPase" evidence="11">
    <location>
        <begin position="450"/>
        <end position="607"/>
    </location>
</feature>
<dbReference type="CDD" id="cd19499">
    <property type="entry name" value="RecA-like_ClpB_Hsp104-like"/>
    <property type="match status" value="1"/>
</dbReference>
<keyword evidence="6 10" id="KW-0175">Coiled coil</keyword>
<dbReference type="PROSITE" id="PS00870">
    <property type="entry name" value="CLPAB_1"/>
    <property type="match status" value="1"/>
</dbReference>
<dbReference type="CDD" id="cd00009">
    <property type="entry name" value="AAA"/>
    <property type="match status" value="1"/>
</dbReference>
<dbReference type="Proteomes" id="UP000184322">
    <property type="component" value="Chromosome"/>
</dbReference>
<dbReference type="KEGG" id="mpul:BLA55_01055"/>
<dbReference type="AlphaFoldDB" id="A0A1L4FRQ6"/>
<evidence type="ECO:0000256" key="3">
    <source>
        <dbReference type="ARBA" id="ARBA00022737"/>
    </source>
</evidence>
<feature type="domain" description="AAA+ ATPase" evidence="11">
    <location>
        <begin position="49"/>
        <end position="195"/>
    </location>
</feature>
<dbReference type="GO" id="GO:0016887">
    <property type="term" value="F:ATP hydrolysis activity"/>
    <property type="evidence" value="ECO:0007669"/>
    <property type="project" value="InterPro"/>
</dbReference>
<dbReference type="Pfam" id="PF07724">
    <property type="entry name" value="AAA_2"/>
    <property type="match status" value="1"/>
</dbReference>
<dbReference type="InterPro" id="IPR027417">
    <property type="entry name" value="P-loop_NTPase"/>
</dbReference>
<dbReference type="EMBL" id="CP017813">
    <property type="protein sequence ID" value="APJ38269.1"/>
    <property type="molecule type" value="Genomic_DNA"/>
</dbReference>
<organism evidence="13 14">
    <name type="scientific">Mycoplasmopsis pullorum</name>
    <dbReference type="NCBI Taxonomy" id="48003"/>
    <lineage>
        <taxon>Bacteria</taxon>
        <taxon>Bacillati</taxon>
        <taxon>Mycoplasmatota</taxon>
        <taxon>Mycoplasmoidales</taxon>
        <taxon>Metamycoplasmataceae</taxon>
        <taxon>Mycoplasmopsis</taxon>
    </lineage>
</organism>
<keyword evidence="7 9" id="KW-0143">Chaperone</keyword>
<evidence type="ECO:0008006" key="15">
    <source>
        <dbReference type="Google" id="ProtNLM"/>
    </source>
</evidence>
<dbReference type="FunFam" id="3.40.50.300:FF:000010">
    <property type="entry name" value="Chaperone clpB 1, putative"/>
    <property type="match status" value="1"/>
</dbReference>
<dbReference type="GO" id="GO:0005737">
    <property type="term" value="C:cytoplasm"/>
    <property type="evidence" value="ECO:0007669"/>
    <property type="project" value="UniProtKB-SubCell"/>
</dbReference>
<dbReference type="RefSeq" id="WP_073372273.1">
    <property type="nucleotide sequence ID" value="NZ_CP017813.1"/>
</dbReference>
<dbReference type="OrthoDB" id="9803641at2"/>
<dbReference type="Pfam" id="PF00004">
    <property type="entry name" value="AAA"/>
    <property type="match status" value="1"/>
</dbReference>
<dbReference type="InterPro" id="IPR018368">
    <property type="entry name" value="ClpA/B_CS1"/>
</dbReference>
<dbReference type="FunFam" id="3.40.50.300:FF:000025">
    <property type="entry name" value="ATP-dependent Clp protease subunit"/>
    <property type="match status" value="1"/>
</dbReference>
<evidence type="ECO:0000256" key="5">
    <source>
        <dbReference type="ARBA" id="ARBA00022840"/>
    </source>
</evidence>
<evidence type="ECO:0000259" key="11">
    <source>
        <dbReference type="SMART" id="SM00382"/>
    </source>
</evidence>
<evidence type="ECO:0000256" key="10">
    <source>
        <dbReference type="SAM" id="Coils"/>
    </source>
</evidence>
<evidence type="ECO:0000256" key="7">
    <source>
        <dbReference type="ARBA" id="ARBA00023186"/>
    </source>
</evidence>
<keyword evidence="14" id="KW-1185">Reference proteome</keyword>
<evidence type="ECO:0000256" key="2">
    <source>
        <dbReference type="ARBA" id="ARBA00008675"/>
    </source>
</evidence>
<dbReference type="InterPro" id="IPR050130">
    <property type="entry name" value="ClpA_ClpB"/>
</dbReference>
<proteinExistence type="inferred from homology"/>
<dbReference type="GO" id="GO:0034605">
    <property type="term" value="P:cellular response to heat"/>
    <property type="evidence" value="ECO:0007669"/>
    <property type="project" value="TreeGrafter"/>
</dbReference>
<dbReference type="FunFam" id="3.40.50.300:FF:000120">
    <property type="entry name" value="ATP-dependent chaperone ClpB"/>
    <property type="match status" value="1"/>
</dbReference>